<keyword evidence="14 17" id="KW-0496">Mitochondrion</keyword>
<name>A0A9E8G3A7_PYRVI</name>
<feature type="transmembrane region" description="Helical" evidence="17">
    <location>
        <begin position="6"/>
        <end position="23"/>
    </location>
</feature>
<protein>
    <recommendedName>
        <fullName evidence="5 17">NADH-ubiquinone oxidoreductase chain 4</fullName>
        <ecNumber evidence="4 17">7.1.1.2</ecNumber>
    </recommendedName>
</protein>
<feature type="transmembrane region" description="Helical" evidence="17">
    <location>
        <begin position="179"/>
        <end position="201"/>
    </location>
</feature>
<dbReference type="EMBL" id="ON209297">
    <property type="protein sequence ID" value="UZT27072.1"/>
    <property type="molecule type" value="Genomic_DNA"/>
</dbReference>
<gene>
    <name evidence="20" type="primary">nad4</name>
</gene>
<dbReference type="GO" id="GO:0042773">
    <property type="term" value="P:ATP synthesis coupled electron transport"/>
    <property type="evidence" value="ECO:0007669"/>
    <property type="project" value="InterPro"/>
</dbReference>
<dbReference type="PANTHER" id="PTHR43507:SF20">
    <property type="entry name" value="NADH-UBIQUINONE OXIDOREDUCTASE CHAIN 4"/>
    <property type="match status" value="1"/>
</dbReference>
<keyword evidence="10 17" id="KW-0249">Electron transport</keyword>
<comment type="catalytic activity">
    <reaction evidence="16 17">
        <text>a ubiquinone + NADH + 5 H(+)(in) = a ubiquinol + NAD(+) + 4 H(+)(out)</text>
        <dbReference type="Rhea" id="RHEA:29091"/>
        <dbReference type="Rhea" id="RHEA-COMP:9565"/>
        <dbReference type="Rhea" id="RHEA-COMP:9566"/>
        <dbReference type="ChEBI" id="CHEBI:15378"/>
        <dbReference type="ChEBI" id="CHEBI:16389"/>
        <dbReference type="ChEBI" id="CHEBI:17976"/>
        <dbReference type="ChEBI" id="CHEBI:57540"/>
        <dbReference type="ChEBI" id="CHEBI:57945"/>
        <dbReference type="EC" id="7.1.1.2"/>
    </reaction>
</comment>
<feature type="transmembrane region" description="Helical" evidence="17">
    <location>
        <begin position="419"/>
        <end position="441"/>
    </location>
</feature>
<evidence type="ECO:0000259" key="19">
    <source>
        <dbReference type="Pfam" id="PF01059"/>
    </source>
</evidence>
<evidence type="ECO:0000256" key="5">
    <source>
        <dbReference type="ARBA" id="ARBA00021006"/>
    </source>
</evidence>
<evidence type="ECO:0000313" key="20">
    <source>
        <dbReference type="EMBL" id="UZT27072.1"/>
    </source>
</evidence>
<evidence type="ECO:0000256" key="7">
    <source>
        <dbReference type="ARBA" id="ARBA00022660"/>
    </source>
</evidence>
<comment type="function">
    <text evidence="17">Core subunit of the mitochondrial membrane respiratory chain NADH dehydrogenase (Complex I) which catalyzes electron transfer from NADH through the respiratory chain, using ubiquinone as an electron acceptor. Essential for the catalytic activity and assembly of complex I.</text>
</comment>
<evidence type="ECO:0000256" key="3">
    <source>
        <dbReference type="ARBA" id="ARBA00009025"/>
    </source>
</evidence>
<keyword evidence="6 17" id="KW-0813">Transport</keyword>
<evidence type="ECO:0000256" key="15">
    <source>
        <dbReference type="ARBA" id="ARBA00023136"/>
    </source>
</evidence>
<evidence type="ECO:0000256" key="2">
    <source>
        <dbReference type="ARBA" id="ARBA00004225"/>
    </source>
</evidence>
<organism evidence="20">
    <name type="scientific">Pyrops viridirostris</name>
    <name type="common">Green snout lanternfly</name>
    <dbReference type="NCBI Taxonomy" id="2930515"/>
    <lineage>
        <taxon>Eukaryota</taxon>
        <taxon>Metazoa</taxon>
        <taxon>Ecdysozoa</taxon>
        <taxon>Arthropoda</taxon>
        <taxon>Hexapoda</taxon>
        <taxon>Insecta</taxon>
        <taxon>Pterygota</taxon>
        <taxon>Neoptera</taxon>
        <taxon>Paraneoptera</taxon>
        <taxon>Hemiptera</taxon>
        <taxon>Auchenorrhyncha</taxon>
        <taxon>Fulgoroidea</taxon>
        <taxon>Fulgoridae</taxon>
        <taxon>Fulgorinae</taxon>
        <taxon>Pyrops</taxon>
    </lineage>
</organism>
<keyword evidence="11 17" id="KW-1133">Transmembrane helix</keyword>
<keyword evidence="7 17" id="KW-0679">Respiratory chain</keyword>
<keyword evidence="13 17" id="KW-0830">Ubiquinone</keyword>
<dbReference type="GO" id="GO:0003954">
    <property type="term" value="F:NADH dehydrogenase activity"/>
    <property type="evidence" value="ECO:0007669"/>
    <property type="project" value="TreeGrafter"/>
</dbReference>
<geneLocation type="mitochondrion" evidence="20"/>
<reference evidence="20" key="1">
    <citation type="submission" date="2022-04" db="EMBL/GenBank/DDBJ databases">
        <title>Genome comparison reveals inversions and alternative evolutionary history of nutritional endosymbionts in planthoppers (Hemiptera: Fulgoroidea).</title>
        <authorList>
            <person name="Deng J."/>
            <person name="Franco D.C."/>
            <person name="Michalik A."/>
            <person name="Lukasik P."/>
            <person name="Bennett G.M."/>
        </authorList>
    </citation>
    <scope>NUCLEOTIDE SEQUENCE</scope>
    <source>
        <strain evidence="20">PYRVIR</strain>
    </source>
</reference>
<dbReference type="GO" id="GO:0008137">
    <property type="term" value="F:NADH dehydrogenase (ubiquinone) activity"/>
    <property type="evidence" value="ECO:0007669"/>
    <property type="project" value="UniProtKB-UniRule"/>
</dbReference>
<evidence type="ECO:0000256" key="17">
    <source>
        <dbReference type="RuleBase" id="RU003297"/>
    </source>
</evidence>
<evidence type="ECO:0000256" key="14">
    <source>
        <dbReference type="ARBA" id="ARBA00023128"/>
    </source>
</evidence>
<feature type="transmembrane region" description="Helical" evidence="17">
    <location>
        <begin position="242"/>
        <end position="263"/>
    </location>
</feature>
<dbReference type="Pfam" id="PF01059">
    <property type="entry name" value="Oxidored_q5_N"/>
    <property type="match status" value="1"/>
</dbReference>
<evidence type="ECO:0000256" key="16">
    <source>
        <dbReference type="ARBA" id="ARBA00049551"/>
    </source>
</evidence>
<dbReference type="AlphaFoldDB" id="A0A9E8G3A7"/>
<evidence type="ECO:0000256" key="10">
    <source>
        <dbReference type="ARBA" id="ARBA00022982"/>
    </source>
</evidence>
<dbReference type="EC" id="7.1.1.2" evidence="4 17"/>
<sequence length="442" mass="52247">MLSLIFSFFSLILFCLLNNWFFYIISLFFFFFFFFVFFNGFDYFIFVSYYFMLDSISFLFCCLSIWLFIIVFISSFMFYYSDSLSNFFIFCFHFLLLFLILDFIVVDFFYFYFFFECSLVPLILMIFGWGYQPERLGAGFFLIFYTLFGSLPFLLSIFFLNMSLGYFNYLFYDFISSDYLMFFILFSFLIKFPFFGFHIWLPSAHVEAPTFGSMILAGVMLKLGGYGFIRCSFYIYYFLFNYSYFFISVCLFGCLYISLICMIQSDLSILVAYSSVCHMSLVICGLFSLTSLGLVGSLSFMIAHGFVSSGLFFLIGMVYDRLGSRSFFIVKGLINYLPSLSMFWFFFCVMNMSCPPSLNLFSEICLVISVLSWSFKTFFFFFFILFFSACYSIMIFSLTQHGLFSSEMILVSTCYVREYFVLVLHCLPIFFLMLDLSFFFLS</sequence>
<dbReference type="Pfam" id="PF00361">
    <property type="entry name" value="Proton_antipo_M"/>
    <property type="match status" value="1"/>
</dbReference>
<dbReference type="PRINTS" id="PR01437">
    <property type="entry name" value="NUOXDRDTASE4"/>
</dbReference>
<evidence type="ECO:0000256" key="8">
    <source>
        <dbReference type="ARBA" id="ARBA00022692"/>
    </source>
</evidence>
<dbReference type="InterPro" id="IPR000260">
    <property type="entry name" value="NADH4_N"/>
</dbReference>
<comment type="subcellular location">
    <subcellularLocation>
        <location evidence="2 17">Mitochondrion membrane</location>
        <topology evidence="2 17">Multi-pass membrane protein</topology>
    </subcellularLocation>
</comment>
<feature type="domain" description="NADH:ubiquinone oxidoreductase chain 4 N-terminal" evidence="19">
    <location>
        <begin position="1"/>
        <end position="101"/>
    </location>
</feature>
<keyword evidence="9" id="KW-1278">Translocase</keyword>
<comment type="similarity">
    <text evidence="3 17">Belongs to the complex I subunit 4 family.</text>
</comment>
<dbReference type="GO" id="GO:0048039">
    <property type="term" value="F:ubiquinone binding"/>
    <property type="evidence" value="ECO:0007669"/>
    <property type="project" value="TreeGrafter"/>
</dbReference>
<evidence type="ECO:0000256" key="11">
    <source>
        <dbReference type="ARBA" id="ARBA00022989"/>
    </source>
</evidence>
<evidence type="ECO:0000259" key="18">
    <source>
        <dbReference type="Pfam" id="PF00361"/>
    </source>
</evidence>
<evidence type="ECO:0000256" key="6">
    <source>
        <dbReference type="ARBA" id="ARBA00022448"/>
    </source>
</evidence>
<feature type="transmembrane region" description="Helical" evidence="17">
    <location>
        <begin position="270"/>
        <end position="292"/>
    </location>
</feature>
<evidence type="ECO:0000256" key="4">
    <source>
        <dbReference type="ARBA" id="ARBA00012944"/>
    </source>
</evidence>
<comment type="function">
    <text evidence="1">Core subunit of the mitochondrial membrane respiratory chain NADH dehydrogenase (Complex I) that is believed to belong to the minimal assembly required for catalysis. Complex I functions in the transfer of electrons from NADH to the respiratory chain. The immediate electron acceptor for the enzyme is believed to be ubiquinone.</text>
</comment>
<feature type="transmembrane region" description="Helical" evidence="17">
    <location>
        <begin position="30"/>
        <end position="51"/>
    </location>
</feature>
<feature type="transmembrane region" description="Helical" evidence="17">
    <location>
        <begin position="57"/>
        <end position="80"/>
    </location>
</feature>
<feature type="transmembrane region" description="Helical" evidence="17">
    <location>
        <begin position="87"/>
        <end position="105"/>
    </location>
</feature>
<proteinExistence type="inferred from homology"/>
<feature type="transmembrane region" description="Helical" evidence="17">
    <location>
        <begin position="111"/>
        <end position="131"/>
    </location>
</feature>
<evidence type="ECO:0000256" key="1">
    <source>
        <dbReference type="ARBA" id="ARBA00003257"/>
    </source>
</evidence>
<keyword evidence="15 17" id="KW-0472">Membrane</keyword>
<feature type="transmembrane region" description="Helical" evidence="17">
    <location>
        <begin position="138"/>
        <end position="159"/>
    </location>
</feature>
<dbReference type="InterPro" id="IPR003918">
    <property type="entry name" value="NADH_UbQ_OxRdtase"/>
</dbReference>
<evidence type="ECO:0000256" key="9">
    <source>
        <dbReference type="ARBA" id="ARBA00022967"/>
    </source>
</evidence>
<dbReference type="GO" id="GO:0015990">
    <property type="term" value="P:electron transport coupled proton transport"/>
    <property type="evidence" value="ECO:0007669"/>
    <property type="project" value="TreeGrafter"/>
</dbReference>
<feature type="transmembrane region" description="Helical" evidence="17">
    <location>
        <begin position="298"/>
        <end position="319"/>
    </location>
</feature>
<dbReference type="PANTHER" id="PTHR43507">
    <property type="entry name" value="NADH-UBIQUINONE OXIDOREDUCTASE CHAIN 4"/>
    <property type="match status" value="1"/>
</dbReference>
<dbReference type="GO" id="GO:0031966">
    <property type="term" value="C:mitochondrial membrane"/>
    <property type="evidence" value="ECO:0007669"/>
    <property type="project" value="UniProtKB-SubCell"/>
</dbReference>
<accession>A0A9E8G3A7</accession>
<feature type="domain" description="NADH:quinone oxidoreductase/Mrp antiporter transmembrane" evidence="18">
    <location>
        <begin position="107"/>
        <end position="384"/>
    </location>
</feature>
<feature type="transmembrane region" description="Helical" evidence="17">
    <location>
        <begin position="378"/>
        <end position="398"/>
    </location>
</feature>
<keyword evidence="12 17" id="KW-0520">NAD</keyword>
<evidence type="ECO:0000256" key="13">
    <source>
        <dbReference type="ARBA" id="ARBA00023075"/>
    </source>
</evidence>
<evidence type="ECO:0000256" key="12">
    <source>
        <dbReference type="ARBA" id="ARBA00023027"/>
    </source>
</evidence>
<keyword evidence="8 17" id="KW-0812">Transmembrane</keyword>
<dbReference type="InterPro" id="IPR001750">
    <property type="entry name" value="ND/Mrp_TM"/>
</dbReference>
<feature type="transmembrane region" description="Helical" evidence="17">
    <location>
        <begin position="213"/>
        <end position="236"/>
    </location>
</feature>